<reference evidence="1" key="1">
    <citation type="submission" date="2022-03" db="EMBL/GenBank/DDBJ databases">
        <authorList>
            <person name="Sayadi A."/>
        </authorList>
    </citation>
    <scope>NUCLEOTIDE SEQUENCE</scope>
</reference>
<dbReference type="EMBL" id="CAKOFQ010010748">
    <property type="protein sequence ID" value="CAH2020063.1"/>
    <property type="molecule type" value="Genomic_DNA"/>
</dbReference>
<dbReference type="OrthoDB" id="6779723at2759"/>
<sequence>MVKTSLLKNGVQLHKGWNTVSQISKKKRETGSGIDHPCPGRRRVTTFPEDRLIVITSKRNIHLAAPELTHSLKE</sequence>
<evidence type="ECO:0000313" key="2">
    <source>
        <dbReference type="Proteomes" id="UP001152888"/>
    </source>
</evidence>
<protein>
    <submittedName>
        <fullName evidence="1">Uncharacterized protein</fullName>
    </submittedName>
</protein>
<comment type="caution">
    <text evidence="1">The sequence shown here is derived from an EMBL/GenBank/DDBJ whole genome shotgun (WGS) entry which is preliminary data.</text>
</comment>
<name>A0A9P0VTM9_ACAOB</name>
<accession>A0A9P0VTM9</accession>
<dbReference type="Proteomes" id="UP001152888">
    <property type="component" value="Unassembled WGS sequence"/>
</dbReference>
<keyword evidence="2" id="KW-1185">Reference proteome</keyword>
<organism evidence="1 2">
    <name type="scientific">Acanthoscelides obtectus</name>
    <name type="common">Bean weevil</name>
    <name type="synonym">Bruchus obtectus</name>
    <dbReference type="NCBI Taxonomy" id="200917"/>
    <lineage>
        <taxon>Eukaryota</taxon>
        <taxon>Metazoa</taxon>
        <taxon>Ecdysozoa</taxon>
        <taxon>Arthropoda</taxon>
        <taxon>Hexapoda</taxon>
        <taxon>Insecta</taxon>
        <taxon>Pterygota</taxon>
        <taxon>Neoptera</taxon>
        <taxon>Endopterygota</taxon>
        <taxon>Coleoptera</taxon>
        <taxon>Polyphaga</taxon>
        <taxon>Cucujiformia</taxon>
        <taxon>Chrysomeloidea</taxon>
        <taxon>Chrysomelidae</taxon>
        <taxon>Bruchinae</taxon>
        <taxon>Bruchini</taxon>
        <taxon>Acanthoscelides</taxon>
    </lineage>
</organism>
<gene>
    <name evidence="1" type="ORF">ACAOBT_LOCUS37599</name>
</gene>
<evidence type="ECO:0000313" key="1">
    <source>
        <dbReference type="EMBL" id="CAH2020063.1"/>
    </source>
</evidence>
<dbReference type="AlphaFoldDB" id="A0A9P0VTM9"/>
<proteinExistence type="predicted"/>